<evidence type="ECO:0000256" key="2">
    <source>
        <dbReference type="ARBA" id="ARBA00022692"/>
    </source>
</evidence>
<dbReference type="GO" id="GO:0005886">
    <property type="term" value="C:plasma membrane"/>
    <property type="evidence" value="ECO:0007669"/>
    <property type="project" value="UniProtKB-SubCell"/>
</dbReference>
<gene>
    <name evidence="7" type="ORF">ENU21_02220</name>
</gene>
<evidence type="ECO:0000313" key="7">
    <source>
        <dbReference type="EMBL" id="HGM46555.1"/>
    </source>
</evidence>
<dbReference type="EMBL" id="DTBQ01000064">
    <property type="protein sequence ID" value="HGM46555.1"/>
    <property type="molecule type" value="Genomic_DNA"/>
</dbReference>
<comment type="similarity">
    <text evidence="5">Belongs to the binding-protein-dependent transport system permease family.</text>
</comment>
<reference evidence="7" key="1">
    <citation type="journal article" date="2020" name="mSystems">
        <title>Genome- and Community-Level Interaction Insights into Carbon Utilization and Element Cycling Functions of Hydrothermarchaeota in Hydrothermal Sediment.</title>
        <authorList>
            <person name="Zhou Z."/>
            <person name="Liu Y."/>
            <person name="Xu W."/>
            <person name="Pan J."/>
            <person name="Luo Z.H."/>
            <person name="Li M."/>
        </authorList>
    </citation>
    <scope>NUCLEOTIDE SEQUENCE</scope>
    <source>
        <strain evidence="7">SpSt-649</strain>
    </source>
</reference>
<organism evidence="7">
    <name type="scientific">Thermofilum pendens</name>
    <dbReference type="NCBI Taxonomy" id="2269"/>
    <lineage>
        <taxon>Archaea</taxon>
        <taxon>Thermoproteota</taxon>
        <taxon>Thermoprotei</taxon>
        <taxon>Thermofilales</taxon>
        <taxon>Thermofilaceae</taxon>
        <taxon>Thermofilum</taxon>
    </lineage>
</organism>
<keyword evidence="5" id="KW-0813">Transport</keyword>
<feature type="transmembrane region" description="Helical" evidence="5">
    <location>
        <begin position="189"/>
        <end position="216"/>
    </location>
</feature>
<dbReference type="Pfam" id="PF00528">
    <property type="entry name" value="BPD_transp_1"/>
    <property type="match status" value="1"/>
</dbReference>
<dbReference type="GO" id="GO:0055085">
    <property type="term" value="P:transmembrane transport"/>
    <property type="evidence" value="ECO:0007669"/>
    <property type="project" value="InterPro"/>
</dbReference>
<proteinExistence type="inferred from homology"/>
<dbReference type="PANTHER" id="PTHR43376:SF1">
    <property type="entry name" value="OLIGOPEPTIDE TRANSPORT SYSTEM PERMEASE PROTEIN"/>
    <property type="match status" value="1"/>
</dbReference>
<dbReference type="InterPro" id="IPR000515">
    <property type="entry name" value="MetI-like"/>
</dbReference>
<evidence type="ECO:0000256" key="4">
    <source>
        <dbReference type="ARBA" id="ARBA00023136"/>
    </source>
</evidence>
<protein>
    <submittedName>
        <fullName evidence="7">ABC transporter permease</fullName>
    </submittedName>
</protein>
<feature type="transmembrane region" description="Helical" evidence="5">
    <location>
        <begin position="12"/>
        <end position="33"/>
    </location>
</feature>
<sequence length="334" mass="37240">MAAPIRYWAQRFLLYIFTIYLSATIIFVIPRLIPGDPLSVYYEQLREVGAQRGAELMIEEYRKVFGLDKDIFSQYISFLYQILKGDFGYSISQFPAKVSELIAAALPWSIGLLSVTTVISWVLGTLMGAIAGWVRESRASKIMAAGALLLSIIPYYILAILLVFLFAYTLRWFPSGGGYTAGMTPAFDLAFILNVLWHAFLPGLSIIISSLTWWFLSMRSMISMIKGEDFVILAEAKGLPKREILWNYAARNAILPQLTGLALSLSRIFTGALITEVIFGYPGLGTLLVTAIRNLDYFLLQGTIMLSIFAVATANLLVEIFYPLVDPRIRHSGG</sequence>
<feature type="transmembrane region" description="Helical" evidence="5">
    <location>
        <begin position="146"/>
        <end position="169"/>
    </location>
</feature>
<dbReference type="InterPro" id="IPR035906">
    <property type="entry name" value="MetI-like_sf"/>
</dbReference>
<keyword evidence="2 5" id="KW-0812">Transmembrane</keyword>
<dbReference type="PANTHER" id="PTHR43376">
    <property type="entry name" value="OLIGOPEPTIDE TRANSPORT SYSTEM PERMEASE PROTEIN"/>
    <property type="match status" value="1"/>
</dbReference>
<dbReference type="AlphaFoldDB" id="A0A7C4D1V7"/>
<evidence type="ECO:0000256" key="5">
    <source>
        <dbReference type="RuleBase" id="RU363032"/>
    </source>
</evidence>
<dbReference type="Gene3D" id="1.10.3720.10">
    <property type="entry name" value="MetI-like"/>
    <property type="match status" value="1"/>
</dbReference>
<accession>A0A7C4D1V7</accession>
<dbReference type="PROSITE" id="PS50928">
    <property type="entry name" value="ABC_TM1"/>
    <property type="match status" value="1"/>
</dbReference>
<feature type="transmembrane region" description="Helical" evidence="5">
    <location>
        <begin position="268"/>
        <end position="292"/>
    </location>
</feature>
<keyword evidence="3 5" id="KW-1133">Transmembrane helix</keyword>
<dbReference type="SUPFAM" id="SSF161098">
    <property type="entry name" value="MetI-like"/>
    <property type="match status" value="1"/>
</dbReference>
<name>A0A7C4D1V7_THEPE</name>
<evidence type="ECO:0000259" key="6">
    <source>
        <dbReference type="PROSITE" id="PS50928"/>
    </source>
</evidence>
<evidence type="ECO:0000256" key="3">
    <source>
        <dbReference type="ARBA" id="ARBA00022989"/>
    </source>
</evidence>
<evidence type="ECO:0000256" key="1">
    <source>
        <dbReference type="ARBA" id="ARBA00004141"/>
    </source>
</evidence>
<comment type="subcellular location">
    <subcellularLocation>
        <location evidence="5">Cell membrane</location>
        <topology evidence="5">Multi-pass membrane protein</topology>
    </subcellularLocation>
    <subcellularLocation>
        <location evidence="1">Membrane</location>
        <topology evidence="1">Multi-pass membrane protein</topology>
    </subcellularLocation>
</comment>
<feature type="transmembrane region" description="Helical" evidence="5">
    <location>
        <begin position="298"/>
        <end position="322"/>
    </location>
</feature>
<feature type="transmembrane region" description="Helical" evidence="5">
    <location>
        <begin position="108"/>
        <end position="134"/>
    </location>
</feature>
<keyword evidence="4 5" id="KW-0472">Membrane</keyword>
<comment type="caution">
    <text evidence="7">The sequence shown here is derived from an EMBL/GenBank/DDBJ whole genome shotgun (WGS) entry which is preliminary data.</text>
</comment>
<feature type="domain" description="ABC transmembrane type-1" evidence="6">
    <location>
        <begin position="106"/>
        <end position="317"/>
    </location>
</feature>